<keyword evidence="7 11" id="KW-0063">Aspartyl esterase</keyword>
<keyword evidence="5" id="KW-0964">Secreted</keyword>
<dbReference type="PANTHER" id="PTHR31707">
    <property type="entry name" value="PECTINESTERASE"/>
    <property type="match status" value="1"/>
</dbReference>
<comment type="pathway">
    <text evidence="2 11">Glycan metabolism; pectin degradation; 2-dehydro-3-deoxy-D-gluconate from pectin: step 1/5.</text>
</comment>
<gene>
    <name evidence="13" type="ORF">PHJA_000358000</name>
</gene>
<proteinExistence type="predicted"/>
<dbReference type="Proteomes" id="UP000653305">
    <property type="component" value="Unassembled WGS sequence"/>
</dbReference>
<evidence type="ECO:0000256" key="2">
    <source>
        <dbReference type="ARBA" id="ARBA00005184"/>
    </source>
</evidence>
<dbReference type="InterPro" id="IPR011050">
    <property type="entry name" value="Pectin_lyase_fold/virulence"/>
</dbReference>
<evidence type="ECO:0000256" key="11">
    <source>
        <dbReference type="RuleBase" id="RU000589"/>
    </source>
</evidence>
<keyword evidence="6 11" id="KW-0378">Hydrolase</keyword>
<name>A0A830B4Y8_9LAMI</name>
<keyword evidence="4" id="KW-0134">Cell wall</keyword>
<dbReference type="AlphaFoldDB" id="A0A830B4Y8"/>
<dbReference type="GO" id="GO:0030599">
    <property type="term" value="F:pectinesterase activity"/>
    <property type="evidence" value="ECO:0007669"/>
    <property type="project" value="UniProtKB-UniRule"/>
</dbReference>
<evidence type="ECO:0000259" key="12">
    <source>
        <dbReference type="Pfam" id="PF01095"/>
    </source>
</evidence>
<dbReference type="Pfam" id="PF01095">
    <property type="entry name" value="Pectinesterase"/>
    <property type="match status" value="1"/>
</dbReference>
<dbReference type="InterPro" id="IPR012334">
    <property type="entry name" value="Pectin_lyas_fold"/>
</dbReference>
<evidence type="ECO:0000256" key="7">
    <source>
        <dbReference type="ARBA" id="ARBA00023085"/>
    </source>
</evidence>
<sequence length="260" mass="28071">MFLGDGRANTIITGSRSVGVAAPPSIPPPVAVIGTGFLARDITFQNTAGASNHQAVALRVNADLAAFYRCDMLAYQDTLYVHSLRQFYSGCLIAGTVDFIFGNAAAVLQNCDIHARRPNSGQRNMVTAQGRDDPNQNTGIVIQRCRIGATSDLRPVQSSFPTYLGRPWREYSRTVIMQTEISNVINPAGWYEWSGNFALNTLFYAEYANTGAGAGTGSRVTWRGFRVLRTAAEAQPFTAGRFIAGGSWLAATGFPFSLGL</sequence>
<evidence type="ECO:0000313" key="13">
    <source>
        <dbReference type="EMBL" id="GFP82147.1"/>
    </source>
</evidence>
<dbReference type="Gene3D" id="2.160.20.10">
    <property type="entry name" value="Single-stranded right-handed beta-helix, Pectin lyase-like"/>
    <property type="match status" value="1"/>
</dbReference>
<dbReference type="PROSITE" id="PS00503">
    <property type="entry name" value="PECTINESTERASE_2"/>
    <property type="match status" value="1"/>
</dbReference>
<evidence type="ECO:0000256" key="4">
    <source>
        <dbReference type="ARBA" id="ARBA00022512"/>
    </source>
</evidence>
<dbReference type="EMBL" id="BMAC01000038">
    <property type="protein sequence ID" value="GFP82147.1"/>
    <property type="molecule type" value="Genomic_DNA"/>
</dbReference>
<comment type="caution">
    <text evidence="13">The sequence shown here is derived from an EMBL/GenBank/DDBJ whole genome shotgun (WGS) entry which is preliminary data.</text>
</comment>
<evidence type="ECO:0000256" key="8">
    <source>
        <dbReference type="ARBA" id="ARBA00023316"/>
    </source>
</evidence>
<evidence type="ECO:0000256" key="10">
    <source>
        <dbReference type="PROSITE-ProRule" id="PRU10040"/>
    </source>
</evidence>
<dbReference type="UniPathway" id="UPA00545">
    <property type="reaction ID" value="UER00823"/>
</dbReference>
<keyword evidence="14" id="KW-1185">Reference proteome</keyword>
<comment type="catalytic activity">
    <reaction evidence="9 11">
        <text>[(1-&gt;4)-alpha-D-galacturonosyl methyl ester](n) + n H2O = [(1-&gt;4)-alpha-D-galacturonosyl](n) + n methanol + n H(+)</text>
        <dbReference type="Rhea" id="RHEA:22380"/>
        <dbReference type="Rhea" id="RHEA-COMP:14570"/>
        <dbReference type="Rhea" id="RHEA-COMP:14573"/>
        <dbReference type="ChEBI" id="CHEBI:15377"/>
        <dbReference type="ChEBI" id="CHEBI:15378"/>
        <dbReference type="ChEBI" id="CHEBI:17790"/>
        <dbReference type="ChEBI" id="CHEBI:140522"/>
        <dbReference type="ChEBI" id="CHEBI:140523"/>
        <dbReference type="EC" id="3.1.1.11"/>
    </reaction>
</comment>
<keyword evidence="8" id="KW-0961">Cell wall biogenesis/degradation</keyword>
<dbReference type="EC" id="3.1.1.11" evidence="3 11"/>
<dbReference type="GO" id="GO:0042545">
    <property type="term" value="P:cell wall modification"/>
    <property type="evidence" value="ECO:0007669"/>
    <property type="project" value="UniProtKB-UniRule"/>
</dbReference>
<evidence type="ECO:0000256" key="9">
    <source>
        <dbReference type="ARBA" id="ARBA00047928"/>
    </source>
</evidence>
<organism evidence="13 14">
    <name type="scientific">Phtheirospermum japonicum</name>
    <dbReference type="NCBI Taxonomy" id="374723"/>
    <lineage>
        <taxon>Eukaryota</taxon>
        <taxon>Viridiplantae</taxon>
        <taxon>Streptophyta</taxon>
        <taxon>Embryophyta</taxon>
        <taxon>Tracheophyta</taxon>
        <taxon>Spermatophyta</taxon>
        <taxon>Magnoliopsida</taxon>
        <taxon>eudicotyledons</taxon>
        <taxon>Gunneridae</taxon>
        <taxon>Pentapetalae</taxon>
        <taxon>asterids</taxon>
        <taxon>lamiids</taxon>
        <taxon>Lamiales</taxon>
        <taxon>Orobanchaceae</taxon>
        <taxon>Orobanchaceae incertae sedis</taxon>
        <taxon>Phtheirospermum</taxon>
    </lineage>
</organism>
<dbReference type="FunFam" id="2.160.20.10:FF:000029">
    <property type="entry name" value="Pectinesterase 4"/>
    <property type="match status" value="1"/>
</dbReference>
<feature type="active site" evidence="10">
    <location>
        <position position="98"/>
    </location>
</feature>
<comment type="subcellular location">
    <subcellularLocation>
        <location evidence="1">Secreted</location>
        <location evidence="1">Cell wall</location>
    </subcellularLocation>
</comment>
<protein>
    <recommendedName>
        <fullName evidence="3 11">Pectinesterase</fullName>
        <ecNumber evidence="3 11">3.1.1.11</ecNumber>
    </recommendedName>
</protein>
<dbReference type="OrthoDB" id="889414at2759"/>
<evidence type="ECO:0000256" key="1">
    <source>
        <dbReference type="ARBA" id="ARBA00004191"/>
    </source>
</evidence>
<feature type="domain" description="Pectinesterase catalytic" evidence="12">
    <location>
        <begin position="1"/>
        <end position="245"/>
    </location>
</feature>
<evidence type="ECO:0000313" key="14">
    <source>
        <dbReference type="Proteomes" id="UP000653305"/>
    </source>
</evidence>
<reference evidence="13" key="1">
    <citation type="submission" date="2020-07" db="EMBL/GenBank/DDBJ databases">
        <title>Ethylene signaling mediates host invasion by parasitic plants.</title>
        <authorList>
            <person name="Yoshida S."/>
        </authorList>
    </citation>
    <scope>NUCLEOTIDE SEQUENCE</scope>
    <source>
        <strain evidence="13">Okayama</strain>
    </source>
</reference>
<dbReference type="InterPro" id="IPR000070">
    <property type="entry name" value="Pectinesterase_cat"/>
</dbReference>
<dbReference type="GO" id="GO:0045490">
    <property type="term" value="P:pectin catabolic process"/>
    <property type="evidence" value="ECO:0007669"/>
    <property type="project" value="UniProtKB-UniRule"/>
</dbReference>
<dbReference type="InterPro" id="IPR033131">
    <property type="entry name" value="Pectinesterase_Asp_AS"/>
</dbReference>
<evidence type="ECO:0000256" key="3">
    <source>
        <dbReference type="ARBA" id="ARBA00013229"/>
    </source>
</evidence>
<accession>A0A830B4Y8</accession>
<evidence type="ECO:0000256" key="5">
    <source>
        <dbReference type="ARBA" id="ARBA00022525"/>
    </source>
</evidence>
<evidence type="ECO:0000256" key="6">
    <source>
        <dbReference type="ARBA" id="ARBA00022801"/>
    </source>
</evidence>
<dbReference type="SUPFAM" id="SSF51126">
    <property type="entry name" value="Pectin lyase-like"/>
    <property type="match status" value="1"/>
</dbReference>